<proteinExistence type="predicted"/>
<dbReference type="Proteomes" id="UP000736672">
    <property type="component" value="Unassembled WGS sequence"/>
</dbReference>
<evidence type="ECO:0000313" key="3">
    <source>
        <dbReference type="Proteomes" id="UP000736672"/>
    </source>
</evidence>
<dbReference type="EMBL" id="JAGTJS010000001">
    <property type="protein sequence ID" value="KAH7275300.1"/>
    <property type="molecule type" value="Genomic_DNA"/>
</dbReference>
<accession>A0A9P9L7E7</accession>
<feature type="region of interest" description="Disordered" evidence="1">
    <location>
        <begin position="297"/>
        <end position="323"/>
    </location>
</feature>
<dbReference type="AlphaFoldDB" id="A0A9P9L7E7"/>
<evidence type="ECO:0000313" key="2">
    <source>
        <dbReference type="EMBL" id="KAH7275300.1"/>
    </source>
</evidence>
<gene>
    <name evidence="2" type="ORF">B0J15DRAFT_10709</name>
</gene>
<comment type="caution">
    <text evidence="2">The sequence shown here is derived from an EMBL/GenBank/DDBJ whole genome shotgun (WGS) entry which is preliminary data.</text>
</comment>
<feature type="region of interest" description="Disordered" evidence="1">
    <location>
        <begin position="245"/>
        <end position="264"/>
    </location>
</feature>
<reference evidence="2" key="1">
    <citation type="journal article" date="2021" name="Nat. Commun.">
        <title>Genetic determinants of endophytism in the Arabidopsis root mycobiome.</title>
        <authorList>
            <person name="Mesny F."/>
            <person name="Miyauchi S."/>
            <person name="Thiergart T."/>
            <person name="Pickel B."/>
            <person name="Atanasova L."/>
            <person name="Karlsson M."/>
            <person name="Huettel B."/>
            <person name="Barry K.W."/>
            <person name="Haridas S."/>
            <person name="Chen C."/>
            <person name="Bauer D."/>
            <person name="Andreopoulos W."/>
            <person name="Pangilinan J."/>
            <person name="LaButti K."/>
            <person name="Riley R."/>
            <person name="Lipzen A."/>
            <person name="Clum A."/>
            <person name="Drula E."/>
            <person name="Henrissat B."/>
            <person name="Kohler A."/>
            <person name="Grigoriev I.V."/>
            <person name="Martin F.M."/>
            <person name="Hacquard S."/>
        </authorList>
    </citation>
    <scope>NUCLEOTIDE SEQUENCE</scope>
    <source>
        <strain evidence="2">FSSC 5 MPI-SDFR-AT-0091</strain>
    </source>
</reference>
<keyword evidence="3" id="KW-1185">Reference proteome</keyword>
<feature type="compositionally biased region" description="Basic and acidic residues" evidence="1">
    <location>
        <begin position="307"/>
        <end position="323"/>
    </location>
</feature>
<protein>
    <submittedName>
        <fullName evidence="2">Uncharacterized protein</fullName>
    </submittedName>
</protein>
<sequence length="368" mass="40591">MPATMYLRCCTVPTYLTFLPLPLFTLPLETVSSHSVGWIHLEMGVCRLLARVTGTWEKRGAASCITANCHVATPRLVWCGTYPTLGPGHFRLGAAPTERQASTLRRPSSKNSPIGLGRAFPPLHRAVCRQSLAGHQACFTVQTIGGVAVAWHWSLDSLEPAWKHSSDPAVHAFVSITLRRYTTPSLWIHDSRLANTTTTNLGASRSCWQIWRRSHPKRLRHVSQYVDRHEKDCCIPTSTVPPLHGQPSNCQASPPHDPSGIGATHAISNSTWTCKWVVGGKSRTNACCREDSHERHACPRSTTNWPRDQRQTMENKQSTADRGRERVCSSNFLVGLWEKRGARGAEIPAEVLQASSASLGACCLTQAH</sequence>
<organism evidence="2 3">
    <name type="scientific">Fusarium solani</name>
    <name type="common">Filamentous fungus</name>
    <dbReference type="NCBI Taxonomy" id="169388"/>
    <lineage>
        <taxon>Eukaryota</taxon>
        <taxon>Fungi</taxon>
        <taxon>Dikarya</taxon>
        <taxon>Ascomycota</taxon>
        <taxon>Pezizomycotina</taxon>
        <taxon>Sordariomycetes</taxon>
        <taxon>Hypocreomycetidae</taxon>
        <taxon>Hypocreales</taxon>
        <taxon>Nectriaceae</taxon>
        <taxon>Fusarium</taxon>
        <taxon>Fusarium solani species complex</taxon>
    </lineage>
</organism>
<evidence type="ECO:0000256" key="1">
    <source>
        <dbReference type="SAM" id="MobiDB-lite"/>
    </source>
</evidence>
<name>A0A9P9L7E7_FUSSL</name>